<dbReference type="AlphaFoldDB" id="A0AAE1U7A2"/>
<proteinExistence type="predicted"/>
<gene>
    <name evidence="1" type="ORF">Pmani_017908</name>
</gene>
<evidence type="ECO:0000313" key="2">
    <source>
        <dbReference type="Proteomes" id="UP001292094"/>
    </source>
</evidence>
<organism evidence="1 2">
    <name type="scientific">Petrolisthes manimaculis</name>
    <dbReference type="NCBI Taxonomy" id="1843537"/>
    <lineage>
        <taxon>Eukaryota</taxon>
        <taxon>Metazoa</taxon>
        <taxon>Ecdysozoa</taxon>
        <taxon>Arthropoda</taxon>
        <taxon>Crustacea</taxon>
        <taxon>Multicrustacea</taxon>
        <taxon>Malacostraca</taxon>
        <taxon>Eumalacostraca</taxon>
        <taxon>Eucarida</taxon>
        <taxon>Decapoda</taxon>
        <taxon>Pleocyemata</taxon>
        <taxon>Anomura</taxon>
        <taxon>Galatheoidea</taxon>
        <taxon>Porcellanidae</taxon>
        <taxon>Petrolisthes</taxon>
    </lineage>
</organism>
<comment type="caution">
    <text evidence="1">The sequence shown here is derived from an EMBL/GenBank/DDBJ whole genome shotgun (WGS) entry which is preliminary data.</text>
</comment>
<dbReference type="Proteomes" id="UP001292094">
    <property type="component" value="Unassembled WGS sequence"/>
</dbReference>
<keyword evidence="2" id="KW-1185">Reference proteome</keyword>
<accession>A0AAE1U7A2</accession>
<protein>
    <submittedName>
        <fullName evidence="1">Uncharacterized protein</fullName>
    </submittedName>
</protein>
<evidence type="ECO:0000313" key="1">
    <source>
        <dbReference type="EMBL" id="KAK4310551.1"/>
    </source>
</evidence>
<name>A0AAE1U7A2_9EUCA</name>
<dbReference type="EMBL" id="JAWZYT010001627">
    <property type="protein sequence ID" value="KAK4310551.1"/>
    <property type="molecule type" value="Genomic_DNA"/>
</dbReference>
<sequence length="72" mass="8013">MEAIRTYCIQERLPRAWGQMRATKPGDVVGLAGPCHPVGPRNIWDHHRVSQRSFSVAKNTTTQQNKGGTEAL</sequence>
<reference evidence="1" key="1">
    <citation type="submission" date="2023-11" db="EMBL/GenBank/DDBJ databases">
        <title>Genome assemblies of two species of porcelain crab, Petrolisthes cinctipes and Petrolisthes manimaculis (Anomura: Porcellanidae).</title>
        <authorList>
            <person name="Angst P."/>
        </authorList>
    </citation>
    <scope>NUCLEOTIDE SEQUENCE</scope>
    <source>
        <strain evidence="1">PB745_02</strain>
        <tissue evidence="1">Gill</tissue>
    </source>
</reference>